<evidence type="ECO:0000256" key="5">
    <source>
        <dbReference type="ARBA" id="ARBA00022576"/>
    </source>
</evidence>
<evidence type="ECO:0000313" key="12">
    <source>
        <dbReference type="Proteomes" id="UP000886787"/>
    </source>
</evidence>
<dbReference type="GO" id="GO:0010285">
    <property type="term" value="F:L,L-diaminopimelate aminotransferase activity"/>
    <property type="evidence" value="ECO:0007669"/>
    <property type="project" value="UniProtKB-UniRule"/>
</dbReference>
<feature type="binding site" evidence="9">
    <location>
        <position position="206"/>
    </location>
    <ligand>
        <name>pyridoxal 5'-phosphate</name>
        <dbReference type="ChEBI" id="CHEBI:597326"/>
    </ligand>
</feature>
<feature type="binding site" evidence="9">
    <location>
        <position position="370"/>
    </location>
    <ligand>
        <name>substrate</name>
    </ligand>
</feature>
<feature type="binding site" evidence="9">
    <location>
        <position position="14"/>
    </location>
    <ligand>
        <name>substrate</name>
    </ligand>
</feature>
<evidence type="ECO:0000256" key="4">
    <source>
        <dbReference type="ARBA" id="ARBA00018052"/>
    </source>
</evidence>
<evidence type="ECO:0000256" key="2">
    <source>
        <dbReference type="ARBA" id="ARBA00004982"/>
    </source>
</evidence>
<dbReference type="EC" id="2.6.1.83" evidence="3 9"/>
<feature type="domain" description="Aminotransferase class I/classII large" evidence="10">
    <location>
        <begin position="34"/>
        <end position="387"/>
    </location>
</feature>
<gene>
    <name evidence="9" type="primary">dapL</name>
    <name evidence="11" type="ORF">IAD32_02220</name>
</gene>
<dbReference type="CDD" id="cd00609">
    <property type="entry name" value="AAT_like"/>
    <property type="match status" value="1"/>
</dbReference>
<dbReference type="InterPro" id="IPR019942">
    <property type="entry name" value="DapL/ALD1"/>
</dbReference>
<dbReference type="HAMAP" id="MF_01642">
    <property type="entry name" value="DapL_aminotrans_1"/>
    <property type="match status" value="1"/>
</dbReference>
<feature type="binding site" evidence="9">
    <location>
        <position position="107"/>
    </location>
    <ligand>
        <name>substrate</name>
    </ligand>
</feature>
<dbReference type="NCBIfam" id="TIGR03542">
    <property type="entry name" value="DAPAT_plant"/>
    <property type="match status" value="1"/>
</dbReference>
<comment type="function">
    <text evidence="9">Involved in the synthesis of meso-diaminopimelate (m-DAP or DL-DAP), required for both lysine and peptidoglycan biosynthesis. Catalyzes the direct conversion of tetrahydrodipicolinate to LL-diaminopimelate.</text>
</comment>
<feature type="binding site" evidence="9">
    <location>
        <position position="244"/>
    </location>
    <ligand>
        <name>pyridoxal 5'-phosphate</name>
        <dbReference type="ChEBI" id="CHEBI:597326"/>
    </ligand>
</feature>
<dbReference type="Proteomes" id="UP000886787">
    <property type="component" value="Unassembled WGS sequence"/>
</dbReference>
<comment type="caution">
    <text evidence="11">The sequence shown here is derived from an EMBL/GenBank/DDBJ whole genome shotgun (WGS) entry which is preliminary data.</text>
</comment>
<feature type="binding site" evidence="9">
    <location>
        <position position="274"/>
    </location>
    <ligand>
        <name>pyridoxal 5'-phosphate</name>
        <dbReference type="ChEBI" id="CHEBI:597326"/>
    </ligand>
</feature>
<feature type="binding site" evidence="9">
    <location>
        <position position="175"/>
    </location>
    <ligand>
        <name>pyridoxal 5'-phosphate</name>
        <dbReference type="ChEBI" id="CHEBI:597326"/>
    </ligand>
</feature>
<dbReference type="InterPro" id="IPR015424">
    <property type="entry name" value="PyrdxlP-dep_Trfase"/>
</dbReference>
<reference evidence="11" key="1">
    <citation type="submission" date="2020-10" db="EMBL/GenBank/DDBJ databases">
        <authorList>
            <person name="Gilroy R."/>
        </authorList>
    </citation>
    <scope>NUCLEOTIDE SEQUENCE</scope>
    <source>
        <strain evidence="11">ChiSjej1B19-3389</strain>
    </source>
</reference>
<feature type="binding site" evidence="9">
    <location>
        <begin position="233"/>
        <end position="235"/>
    </location>
    <ligand>
        <name>pyridoxal 5'-phosphate</name>
        <dbReference type="ChEBI" id="CHEBI:597326"/>
    </ligand>
</feature>
<feature type="binding site" evidence="9">
    <location>
        <begin position="106"/>
        <end position="107"/>
    </location>
    <ligand>
        <name>pyridoxal 5'-phosphate</name>
        <dbReference type="ChEBI" id="CHEBI:597326"/>
    </ligand>
</feature>
<dbReference type="InterPro" id="IPR015422">
    <property type="entry name" value="PyrdxlP-dep_Trfase_small"/>
</dbReference>
<feature type="binding site" evidence="9">
    <location>
        <position position="130"/>
    </location>
    <ligand>
        <name>pyridoxal 5'-phosphate</name>
        <dbReference type="ChEBI" id="CHEBI:597326"/>
    </ligand>
</feature>
<dbReference type="InterPro" id="IPR015421">
    <property type="entry name" value="PyrdxlP-dep_Trfase_major"/>
</dbReference>
<organism evidence="11 12">
    <name type="scientific">Candidatus Scatavimonas merdigallinarum</name>
    <dbReference type="NCBI Taxonomy" id="2840914"/>
    <lineage>
        <taxon>Bacteria</taxon>
        <taxon>Bacillati</taxon>
        <taxon>Bacillota</taxon>
        <taxon>Clostridia</taxon>
        <taxon>Eubacteriales</taxon>
        <taxon>Oscillospiraceae</taxon>
        <taxon>Oscillospiraceae incertae sedis</taxon>
        <taxon>Candidatus Scatavimonas</taxon>
    </lineage>
</organism>
<evidence type="ECO:0000256" key="9">
    <source>
        <dbReference type="HAMAP-Rule" id="MF_01642"/>
    </source>
</evidence>
<reference evidence="11" key="2">
    <citation type="journal article" date="2021" name="PeerJ">
        <title>Extensive microbial diversity within the chicken gut microbiome revealed by metagenomics and culture.</title>
        <authorList>
            <person name="Gilroy R."/>
            <person name="Ravi A."/>
            <person name="Getino M."/>
            <person name="Pursley I."/>
            <person name="Horton D.L."/>
            <person name="Alikhan N.F."/>
            <person name="Baker D."/>
            <person name="Gharbi K."/>
            <person name="Hall N."/>
            <person name="Watson M."/>
            <person name="Adriaenssens E.M."/>
            <person name="Foster-Nyarko E."/>
            <person name="Jarju S."/>
            <person name="Secka A."/>
            <person name="Antonio M."/>
            <person name="Oren A."/>
            <person name="Chaudhuri R.R."/>
            <person name="La Ragione R."/>
            <person name="Hildebrand F."/>
            <person name="Pallen M.J."/>
        </authorList>
    </citation>
    <scope>NUCLEOTIDE SEQUENCE</scope>
    <source>
        <strain evidence="11">ChiSjej1B19-3389</strain>
    </source>
</reference>
<evidence type="ECO:0000259" key="10">
    <source>
        <dbReference type="Pfam" id="PF00155"/>
    </source>
</evidence>
<dbReference type="InterPro" id="IPR004839">
    <property type="entry name" value="Aminotransferase_I/II_large"/>
</dbReference>
<evidence type="ECO:0000256" key="3">
    <source>
        <dbReference type="ARBA" id="ARBA00013138"/>
    </source>
</evidence>
<comment type="cofactor">
    <cofactor evidence="1 9">
        <name>pyridoxal 5'-phosphate</name>
        <dbReference type="ChEBI" id="CHEBI:597326"/>
    </cofactor>
</comment>
<evidence type="ECO:0000256" key="7">
    <source>
        <dbReference type="ARBA" id="ARBA00022898"/>
    </source>
</evidence>
<accession>A0A9D0ZGF1</accession>
<feature type="binding site" evidence="9">
    <location>
        <position position="130"/>
    </location>
    <ligand>
        <name>substrate</name>
    </ligand>
</feature>
<feature type="binding site" evidence="9">
    <location>
        <position position="71"/>
    </location>
    <ligand>
        <name>pyridoxal 5'-phosphate</name>
        <dbReference type="ChEBI" id="CHEBI:597326"/>
    </ligand>
</feature>
<dbReference type="GO" id="GO:0030170">
    <property type="term" value="F:pyridoxal phosphate binding"/>
    <property type="evidence" value="ECO:0007669"/>
    <property type="project" value="UniProtKB-UniRule"/>
</dbReference>
<dbReference type="SUPFAM" id="SSF53383">
    <property type="entry name" value="PLP-dependent transferases"/>
    <property type="match status" value="1"/>
</dbReference>
<dbReference type="Pfam" id="PF00155">
    <property type="entry name" value="Aminotran_1_2"/>
    <property type="match status" value="1"/>
</dbReference>
<name>A0A9D0ZGF1_9FIRM</name>
<feature type="binding site" evidence="9">
    <location>
        <position position="274"/>
    </location>
    <ligand>
        <name>substrate</name>
    </ligand>
</feature>
<dbReference type="Gene3D" id="3.90.1150.10">
    <property type="entry name" value="Aspartate Aminotransferase, domain 1"/>
    <property type="match status" value="1"/>
</dbReference>
<feature type="binding site" evidence="9">
    <location>
        <position position="41"/>
    </location>
    <ligand>
        <name>substrate</name>
    </ligand>
</feature>
<dbReference type="FunFam" id="3.40.640.10:FF:000099">
    <property type="entry name" value="LL-diaminopimelate aminotransferase, chloroplastic"/>
    <property type="match status" value="1"/>
</dbReference>
<keyword evidence="6 9" id="KW-0808">Transferase</keyword>
<dbReference type="GO" id="GO:0033362">
    <property type="term" value="P:lysine biosynthetic process via diaminopimelate, diaminopimelate-aminotransferase pathway"/>
    <property type="evidence" value="ECO:0007669"/>
    <property type="project" value="UniProtKB-UniRule"/>
</dbReference>
<dbReference type="Gene3D" id="3.40.640.10">
    <property type="entry name" value="Type I PLP-dependent aspartate aminotransferase-like (Major domain)"/>
    <property type="match status" value="1"/>
</dbReference>
<keyword evidence="5 9" id="KW-0032">Aminotransferase</keyword>
<evidence type="ECO:0000256" key="8">
    <source>
        <dbReference type="ARBA" id="ARBA00051934"/>
    </source>
</evidence>
<dbReference type="PANTHER" id="PTHR43144">
    <property type="entry name" value="AMINOTRANSFERASE"/>
    <property type="match status" value="1"/>
</dbReference>
<proteinExistence type="inferred from homology"/>
<comment type="catalytic activity">
    <reaction evidence="8 9">
        <text>(2S,6S)-2,6-diaminopimelate + 2-oxoglutarate = (S)-2,3,4,5-tetrahydrodipicolinate + L-glutamate + H2O + H(+)</text>
        <dbReference type="Rhea" id="RHEA:23988"/>
        <dbReference type="ChEBI" id="CHEBI:15377"/>
        <dbReference type="ChEBI" id="CHEBI:15378"/>
        <dbReference type="ChEBI" id="CHEBI:16810"/>
        <dbReference type="ChEBI" id="CHEBI:16845"/>
        <dbReference type="ChEBI" id="CHEBI:29985"/>
        <dbReference type="ChEBI" id="CHEBI:57609"/>
        <dbReference type="EC" id="2.6.1.83"/>
    </reaction>
</comment>
<feature type="binding site" evidence="9">
    <location>
        <position position="175"/>
    </location>
    <ligand>
        <name>substrate</name>
    </ligand>
</feature>
<comment type="similarity">
    <text evidence="9">Belongs to the class-I pyridoxal-phosphate-dependent aminotransferase family. LL-diaminopimelate aminotransferase subfamily.</text>
</comment>
<evidence type="ECO:0000256" key="1">
    <source>
        <dbReference type="ARBA" id="ARBA00001933"/>
    </source>
</evidence>
<protein>
    <recommendedName>
        <fullName evidence="4 9">LL-diaminopimelate aminotransferase</fullName>
        <shortName evidence="9">DAP-AT</shortName>
        <shortName evidence="9">DAP-aminotransferase</shortName>
        <shortName evidence="9">LL-DAP-aminotransferase</shortName>
        <ecNumber evidence="3 9">2.6.1.83</ecNumber>
    </recommendedName>
</protein>
<comment type="pathway">
    <text evidence="2 9">Amino-acid biosynthesis; L-lysine biosynthesis via DAP pathway; LL-2,6-diaminopimelate from (S)-tetrahydrodipicolinate (aminotransferase route): step 1/1.</text>
</comment>
<sequence>MKINQNFDRMVPSYLFAEIAKRVEAFAAANPDKKLIRLGIGDVTLPLAPVVVEAMKKGAEDLAHKETFKGYPDYEGYAFLREAVAGYYKSHGVEVGADEIFISDGAKSDCGNIGDIFDTDNTVLVTDPVYPVYVDSNLMAGRKILYADSTWENGFAAMPDKNVKADIIYLCSPNNPTGSVYTKEQLKAWVDYALANDAVILFDAAYEAFITQDVPGSIFAIEGAKSCAIEFCSLSKTAGFTGTRCGYTVIPKELTRCGKNLHQLWYRRQATKFNGVSWPVQCAAAAVFSEEGQKQIRENIAYYQENARIIAEALDELGIAYTGGKNSPYIWLKCPNEMGSWDFFDYLLEKANVVGTPGAGFGKNGEGFFRLTAFGDRESTLEAVKRIKSLQY</sequence>
<evidence type="ECO:0000313" key="11">
    <source>
        <dbReference type="EMBL" id="HIQ80085.1"/>
    </source>
</evidence>
<evidence type="ECO:0000256" key="6">
    <source>
        <dbReference type="ARBA" id="ARBA00022679"/>
    </source>
</evidence>
<dbReference type="EMBL" id="DVFW01000014">
    <property type="protein sequence ID" value="HIQ80085.1"/>
    <property type="molecule type" value="Genomic_DNA"/>
</dbReference>
<feature type="modified residue" description="N6-(pyridoxal phosphate)lysine" evidence="9">
    <location>
        <position position="236"/>
    </location>
</feature>
<dbReference type="AlphaFoldDB" id="A0A9D0ZGF1"/>
<keyword evidence="7 9" id="KW-0663">Pyridoxal phosphate</keyword>
<comment type="subunit">
    <text evidence="9">Homodimer.</text>
</comment>